<dbReference type="EMBL" id="BAABIA010000009">
    <property type="protein sequence ID" value="GAA5146609.1"/>
    <property type="molecule type" value="Genomic_DNA"/>
</dbReference>
<dbReference type="PANTHER" id="PTHR36930">
    <property type="entry name" value="METAL-SULFUR CLUSTER BIOSYNTHESIS PROTEINS YUAD-RELATED"/>
    <property type="match status" value="1"/>
</dbReference>
<comment type="caution">
    <text evidence="2">The sequence shown here is derived from an EMBL/GenBank/DDBJ whole genome shotgun (WGS) entry which is preliminary data.</text>
</comment>
<dbReference type="Proteomes" id="UP001499852">
    <property type="component" value="Unassembled WGS sequence"/>
</dbReference>
<sequence length="169" mass="18759">MSDEPAETWPFLEALFISPARGLPMQRVSSILAVTGRGLKGDRYALGTGYYSGRYDCEITLIDGEVLDRISQEDGIPIRRGEHRRNLVTRGLALRSLVGQRLRIGDVLLEYHRPRPPCDYLQRLTVPGMTKSLGRGAGIGMRILEGGQLHEGMEIEVISMPANCLRSLP</sequence>
<organism evidence="2 3">
    <name type="scientific">Prosthecobacter algae</name>
    <dbReference type="NCBI Taxonomy" id="1144682"/>
    <lineage>
        <taxon>Bacteria</taxon>
        <taxon>Pseudomonadati</taxon>
        <taxon>Verrucomicrobiota</taxon>
        <taxon>Verrucomicrobiia</taxon>
        <taxon>Verrucomicrobiales</taxon>
        <taxon>Verrucomicrobiaceae</taxon>
        <taxon>Prosthecobacter</taxon>
    </lineage>
</organism>
<dbReference type="RefSeq" id="WP_345738180.1">
    <property type="nucleotide sequence ID" value="NZ_BAABIA010000009.1"/>
</dbReference>
<dbReference type="SUPFAM" id="SSF50800">
    <property type="entry name" value="PK beta-barrel domain-like"/>
    <property type="match status" value="1"/>
</dbReference>
<name>A0ABP9PJA1_9BACT</name>
<keyword evidence="3" id="KW-1185">Reference proteome</keyword>
<dbReference type="PANTHER" id="PTHR36930:SF1">
    <property type="entry name" value="MOSC DOMAIN-CONTAINING PROTEIN"/>
    <property type="match status" value="1"/>
</dbReference>
<dbReference type="InterPro" id="IPR052716">
    <property type="entry name" value="MOSC_domain"/>
</dbReference>
<dbReference type="InterPro" id="IPR011037">
    <property type="entry name" value="Pyrv_Knase-like_insert_dom_sf"/>
</dbReference>
<dbReference type="Gene3D" id="2.40.33.20">
    <property type="entry name" value="PK beta-barrel domain-like"/>
    <property type="match status" value="1"/>
</dbReference>
<dbReference type="InterPro" id="IPR005302">
    <property type="entry name" value="MoCF_Sase_C"/>
</dbReference>
<protein>
    <submittedName>
        <fullName evidence="2">MOSC domain-containing protein</fullName>
    </submittedName>
</protein>
<evidence type="ECO:0000313" key="3">
    <source>
        <dbReference type="Proteomes" id="UP001499852"/>
    </source>
</evidence>
<evidence type="ECO:0000313" key="2">
    <source>
        <dbReference type="EMBL" id="GAA5146609.1"/>
    </source>
</evidence>
<reference evidence="3" key="1">
    <citation type="journal article" date="2019" name="Int. J. Syst. Evol. Microbiol.">
        <title>The Global Catalogue of Microorganisms (GCM) 10K type strain sequencing project: providing services to taxonomists for standard genome sequencing and annotation.</title>
        <authorList>
            <consortium name="The Broad Institute Genomics Platform"/>
            <consortium name="The Broad Institute Genome Sequencing Center for Infectious Disease"/>
            <person name="Wu L."/>
            <person name="Ma J."/>
        </authorList>
    </citation>
    <scope>NUCLEOTIDE SEQUENCE [LARGE SCALE GENOMIC DNA]</scope>
    <source>
        <strain evidence="3">JCM 18053</strain>
    </source>
</reference>
<evidence type="ECO:0000259" key="1">
    <source>
        <dbReference type="PROSITE" id="PS51340"/>
    </source>
</evidence>
<feature type="domain" description="MOSC" evidence="1">
    <location>
        <begin position="26"/>
        <end position="158"/>
    </location>
</feature>
<gene>
    <name evidence="2" type="ORF">GCM10023213_39990</name>
</gene>
<dbReference type="Pfam" id="PF03473">
    <property type="entry name" value="MOSC"/>
    <property type="match status" value="1"/>
</dbReference>
<proteinExistence type="predicted"/>
<accession>A0ABP9PJA1</accession>
<dbReference type="PROSITE" id="PS51340">
    <property type="entry name" value="MOSC"/>
    <property type="match status" value="1"/>
</dbReference>